<dbReference type="GO" id="GO:0009055">
    <property type="term" value="F:electron transfer activity"/>
    <property type="evidence" value="ECO:0007669"/>
    <property type="project" value="TreeGrafter"/>
</dbReference>
<comment type="cofactor">
    <cofactor evidence="1">
        <name>FAD</name>
        <dbReference type="ChEBI" id="CHEBI:57692"/>
    </cofactor>
</comment>
<dbReference type="PANTHER" id="PTHR11632">
    <property type="entry name" value="SUCCINATE DEHYDROGENASE 2 FLAVOPROTEIN SUBUNIT"/>
    <property type="match status" value="1"/>
</dbReference>
<evidence type="ECO:0000256" key="3">
    <source>
        <dbReference type="ARBA" id="ARBA00008040"/>
    </source>
</evidence>
<dbReference type="PROSITE" id="PS00504">
    <property type="entry name" value="FRD_SDH_FAD_BINDING"/>
    <property type="match status" value="1"/>
</dbReference>
<accession>A0A381QDJ0</accession>
<evidence type="ECO:0000256" key="7">
    <source>
        <dbReference type="ARBA" id="ARBA00022630"/>
    </source>
</evidence>
<dbReference type="SUPFAM" id="SSF56425">
    <property type="entry name" value="Succinate dehydrogenase/fumarate reductase flavoprotein, catalytic domain"/>
    <property type="match status" value="1"/>
</dbReference>
<dbReference type="Pfam" id="PF00890">
    <property type="entry name" value="FAD_binding_2"/>
    <property type="match status" value="1"/>
</dbReference>
<dbReference type="EC" id="1.3.5.1" evidence="4"/>
<name>A0A381QDJ0_9ZZZZ</name>
<evidence type="ECO:0000256" key="5">
    <source>
        <dbReference type="ARBA" id="ARBA00022448"/>
    </source>
</evidence>
<dbReference type="Gene3D" id="1.20.58.100">
    <property type="entry name" value="Fumarate reductase/succinate dehydrogenase flavoprotein-like, C-terminal domain"/>
    <property type="match status" value="1"/>
</dbReference>
<dbReference type="InterPro" id="IPR003953">
    <property type="entry name" value="FAD-dep_OxRdtase_2_FAD-bd"/>
</dbReference>
<keyword evidence="7" id="KW-0285">Flavoprotein</keyword>
<comment type="catalytic activity">
    <reaction evidence="12">
        <text>a quinone + succinate = fumarate + a quinol</text>
        <dbReference type="Rhea" id="RHEA:40523"/>
        <dbReference type="ChEBI" id="CHEBI:24646"/>
        <dbReference type="ChEBI" id="CHEBI:29806"/>
        <dbReference type="ChEBI" id="CHEBI:30031"/>
        <dbReference type="ChEBI" id="CHEBI:132124"/>
        <dbReference type="EC" id="1.3.5.1"/>
    </reaction>
</comment>
<keyword evidence="5" id="KW-0813">Transport</keyword>
<dbReference type="InterPro" id="IPR037099">
    <property type="entry name" value="Fum_R/Succ_DH_flav-like_C_sf"/>
</dbReference>
<evidence type="ECO:0000259" key="14">
    <source>
        <dbReference type="Pfam" id="PF02910"/>
    </source>
</evidence>
<reference evidence="15" key="1">
    <citation type="submission" date="2018-05" db="EMBL/GenBank/DDBJ databases">
        <authorList>
            <person name="Lanie J.A."/>
            <person name="Ng W.-L."/>
            <person name="Kazmierczak K.M."/>
            <person name="Andrzejewski T.M."/>
            <person name="Davidsen T.M."/>
            <person name="Wayne K.J."/>
            <person name="Tettelin H."/>
            <person name="Glass J.I."/>
            <person name="Rusch D."/>
            <person name="Podicherti R."/>
            <person name="Tsui H.-C.T."/>
            <person name="Winkler M.E."/>
        </authorList>
    </citation>
    <scope>NUCLEOTIDE SEQUENCE</scope>
</reference>
<dbReference type="Pfam" id="PF02910">
    <property type="entry name" value="Succ_DH_flav_C"/>
    <property type="match status" value="1"/>
</dbReference>
<dbReference type="GO" id="GO:0050660">
    <property type="term" value="F:flavin adenine dinucleotide binding"/>
    <property type="evidence" value="ECO:0007669"/>
    <property type="project" value="TreeGrafter"/>
</dbReference>
<dbReference type="InterPro" id="IPR015939">
    <property type="entry name" value="Fum_Rdtase/Succ_DH_flav-like_C"/>
</dbReference>
<dbReference type="InterPro" id="IPR011280">
    <property type="entry name" value="Succ_DH/Fum_Rdt_flav_su"/>
</dbReference>
<sequence>MNKRRVIVIGGGLAGLAATMKMAELGMSILLVSFLPVKRSHSVCAQGGINGAVNIKGEGDSPEIHFYDTVKGGDFLAHQPLCKDMCLHAPYIINLMDRLGVTFNRTPEGNLDFRRFGGTLYHRTAFAGATTGQQLLYALDEQVRHFEVQGLVEKMEWHEYLGAVLNDDGRCVGAIIHNLRSGEIKAEKGDAVILATGGPGLVYGRTTNSMVCTGTAVTSAYLQGAKYGNGEFIQIHPSAIPGRDKLRLMSESARGEGGRVWVPRKAGDSRKPREIPEKERFYFLEERYPLFGNLVPRDVGAREIYDICVNDKLGVHGEMKVYLDLTHHTREFLDHRLGGILEIYEKFTGVDPHEEPMEIFPAVHYSMGGIWTDYTRTEDGLIDHQSPNNQMTSITGLYAAGEADYQYHGGNRLGANSLLSCIYTGLMMSPGVINYVNNVPESVEDVAENVFADATRQWQEKFSEIKGMSGKENPYALHREMAEEMISNVLIVRDNSKLKSTLDKIDEFESRWKNIKCVDTTDWSNPVPSFINQLWNMIQLSKIITKGALLRDEFRGSHYKPEFDLSQPSDFKPETYLEFEKQKEAGIVKENAFEPEHLAYMKRFSVNNKKWLKTTIATYKEGRPEISYEEVDTSLIAPRPRKYD</sequence>
<evidence type="ECO:0000256" key="11">
    <source>
        <dbReference type="ARBA" id="ARBA00023136"/>
    </source>
</evidence>
<dbReference type="Gene3D" id="3.90.700.10">
    <property type="entry name" value="Succinate dehydrogenase/fumarate reductase flavoprotein, catalytic domain"/>
    <property type="match status" value="1"/>
</dbReference>
<feature type="domain" description="Fumarate reductase/succinate dehydrogenase flavoprotein-like C-terminal" evidence="14">
    <location>
        <begin position="478"/>
        <end position="643"/>
    </location>
</feature>
<dbReference type="InterPro" id="IPR030664">
    <property type="entry name" value="SdhA/FrdA/AprA"/>
</dbReference>
<dbReference type="EMBL" id="UINC01001297">
    <property type="protein sequence ID" value="SUZ76944.1"/>
    <property type="molecule type" value="Genomic_DNA"/>
</dbReference>
<dbReference type="GO" id="GO:0008177">
    <property type="term" value="F:succinate dehydrogenase (quinone) activity"/>
    <property type="evidence" value="ECO:0007669"/>
    <property type="project" value="UniProtKB-EC"/>
</dbReference>
<dbReference type="NCBIfam" id="NF006392">
    <property type="entry name" value="PRK08641.1"/>
    <property type="match status" value="1"/>
</dbReference>
<keyword evidence="11" id="KW-0472">Membrane</keyword>
<evidence type="ECO:0000256" key="2">
    <source>
        <dbReference type="ARBA" id="ARBA00004413"/>
    </source>
</evidence>
<dbReference type="PANTHER" id="PTHR11632:SF53">
    <property type="entry name" value="SUCCINATE DEHYDROGENASE FLAVOPROTEIN SUBUNIT"/>
    <property type="match status" value="1"/>
</dbReference>
<evidence type="ECO:0000256" key="12">
    <source>
        <dbReference type="ARBA" id="ARBA00049220"/>
    </source>
</evidence>
<dbReference type="InterPro" id="IPR036188">
    <property type="entry name" value="FAD/NAD-bd_sf"/>
</dbReference>
<keyword evidence="10" id="KW-0560">Oxidoreductase</keyword>
<keyword evidence="9" id="KW-0249">Electron transport</keyword>
<dbReference type="GO" id="GO:0009061">
    <property type="term" value="P:anaerobic respiration"/>
    <property type="evidence" value="ECO:0007669"/>
    <property type="project" value="TreeGrafter"/>
</dbReference>
<dbReference type="SUPFAM" id="SSF46977">
    <property type="entry name" value="Succinate dehydrogenase/fumarate reductase flavoprotein C-terminal domain"/>
    <property type="match status" value="1"/>
</dbReference>
<dbReference type="GO" id="GO:0005886">
    <property type="term" value="C:plasma membrane"/>
    <property type="evidence" value="ECO:0007669"/>
    <property type="project" value="UniProtKB-SubCell"/>
</dbReference>
<dbReference type="Gene3D" id="3.50.50.60">
    <property type="entry name" value="FAD/NAD(P)-binding domain"/>
    <property type="match status" value="1"/>
</dbReference>
<evidence type="ECO:0000256" key="10">
    <source>
        <dbReference type="ARBA" id="ARBA00023002"/>
    </source>
</evidence>
<comment type="subcellular location">
    <subcellularLocation>
        <location evidence="2">Cell membrane</location>
        <topology evidence="2">Peripheral membrane protein</topology>
        <orientation evidence="2">Cytoplasmic side</orientation>
    </subcellularLocation>
</comment>
<keyword evidence="6" id="KW-1003">Cell membrane</keyword>
<keyword evidence="8" id="KW-0274">FAD</keyword>
<dbReference type="NCBIfam" id="TIGR01811">
    <property type="entry name" value="sdhA_Bsu"/>
    <property type="match status" value="1"/>
</dbReference>
<protein>
    <recommendedName>
        <fullName evidence="4">succinate dehydrogenase</fullName>
        <ecNumber evidence="4">1.3.5.1</ecNumber>
    </recommendedName>
</protein>
<comment type="similarity">
    <text evidence="3">Belongs to the FAD-dependent oxidoreductase 2 family. FRD/SDH subfamily.</text>
</comment>
<dbReference type="FunFam" id="3.50.50.60:FF:000009">
    <property type="entry name" value="Succinate dehydrogenase flavoprotein subunit"/>
    <property type="match status" value="1"/>
</dbReference>
<evidence type="ECO:0000256" key="6">
    <source>
        <dbReference type="ARBA" id="ARBA00022475"/>
    </source>
</evidence>
<proteinExistence type="inferred from homology"/>
<dbReference type="InterPro" id="IPR027477">
    <property type="entry name" value="Succ_DH/fumarate_Rdtase_cat_sf"/>
</dbReference>
<evidence type="ECO:0000256" key="8">
    <source>
        <dbReference type="ARBA" id="ARBA00022827"/>
    </source>
</evidence>
<evidence type="ECO:0000256" key="9">
    <source>
        <dbReference type="ARBA" id="ARBA00022982"/>
    </source>
</evidence>
<dbReference type="SUPFAM" id="SSF51905">
    <property type="entry name" value="FAD/NAD(P)-binding domain"/>
    <property type="match status" value="1"/>
</dbReference>
<evidence type="ECO:0000256" key="4">
    <source>
        <dbReference type="ARBA" id="ARBA00012792"/>
    </source>
</evidence>
<dbReference type="InterPro" id="IPR003952">
    <property type="entry name" value="FRD_SDH_FAD_BS"/>
</dbReference>
<gene>
    <name evidence="15" type="ORF">METZ01_LOCUS29798</name>
</gene>
<organism evidence="15">
    <name type="scientific">marine metagenome</name>
    <dbReference type="NCBI Taxonomy" id="408172"/>
    <lineage>
        <taxon>unclassified sequences</taxon>
        <taxon>metagenomes</taxon>
        <taxon>ecological metagenomes</taxon>
    </lineage>
</organism>
<evidence type="ECO:0000259" key="13">
    <source>
        <dbReference type="Pfam" id="PF00890"/>
    </source>
</evidence>
<evidence type="ECO:0000256" key="1">
    <source>
        <dbReference type="ARBA" id="ARBA00001974"/>
    </source>
</evidence>
<dbReference type="AlphaFoldDB" id="A0A381QDJ0"/>
<evidence type="ECO:0000313" key="15">
    <source>
        <dbReference type="EMBL" id="SUZ76944.1"/>
    </source>
</evidence>
<feature type="domain" description="FAD-dependent oxidoreductase 2 FAD-binding" evidence="13">
    <location>
        <begin position="6"/>
        <end position="418"/>
    </location>
</feature>